<name>A0A138A3Z3_9ACTN</name>
<accession>A0A138A3Z3</accession>
<dbReference type="RefSeq" id="WP_068573219.1">
    <property type="nucleotide sequence ID" value="NZ_LSRE01000018.1"/>
</dbReference>
<proteinExistence type="predicted"/>
<dbReference type="Proteomes" id="UP000070409">
    <property type="component" value="Unassembled WGS sequence"/>
</dbReference>
<reference evidence="4" key="3">
    <citation type="submission" date="2016-02" db="EMBL/GenBank/DDBJ databases">
        <authorList>
            <person name="Wen L."/>
            <person name="He K."/>
            <person name="Yang H."/>
        </authorList>
    </citation>
    <scope>NUCLEOTIDE SEQUENCE [LARGE SCALE GENOMIC DNA]</scope>
    <source>
        <strain evidence="4">JCM 15929</strain>
    </source>
</reference>
<comment type="caution">
    <text evidence="3">The sequence shown here is derived from an EMBL/GenBank/DDBJ whole genome shotgun (WGS) entry which is preliminary data.</text>
</comment>
<sequence length="236" mass="24722">MSESIAGLTGTETAVLLVLAAAVEPVRNPDLQQFGPALEAPARRRLVDRGLLDVEKGSRGALVLSLTDKGWAAAADLLESPPPPRATPQLRAMLTFAAGIGRYLRRESLALGEVMMPGPGTPEPVPAPSGPGAAPSAPVPQSDDAAHARPAGSPVERVRAAYLRIAAPGAWVALHRLRAALPDLPRADLDDALRDLYPEPGVHIVAEDNLKALTAEDRAAALHLGGRPLHAIRITR</sequence>
<feature type="compositionally biased region" description="Low complexity" evidence="1">
    <location>
        <begin position="130"/>
        <end position="140"/>
    </location>
</feature>
<dbReference type="EMBL" id="LSRE01000018">
    <property type="protein sequence ID" value="KXO96271.1"/>
    <property type="molecule type" value="Genomic_DNA"/>
</dbReference>
<evidence type="ECO:0000256" key="1">
    <source>
        <dbReference type="SAM" id="MobiDB-lite"/>
    </source>
</evidence>
<reference evidence="2 5" key="2">
    <citation type="submission" date="2016-02" db="EMBL/GenBank/DDBJ databases">
        <authorList>
            <person name="Teng J.L."/>
            <person name="Tang Y."/>
            <person name="Huang Y."/>
            <person name="Guo F."/>
            <person name="Wei W."/>
            <person name="Chen J.H."/>
            <person name="Wong S.Y."/>
            <person name="Lau S.K."/>
            <person name="Woo P.C."/>
        </authorList>
    </citation>
    <scope>NUCLEOTIDE SEQUENCE [LARGE SCALE GENOMIC DNA]</scope>
    <source>
        <strain evidence="2 5">JCM 13375</strain>
    </source>
</reference>
<evidence type="ECO:0000313" key="3">
    <source>
        <dbReference type="EMBL" id="KXP05123.1"/>
    </source>
</evidence>
<feature type="region of interest" description="Disordered" evidence="1">
    <location>
        <begin position="116"/>
        <end position="152"/>
    </location>
</feature>
<keyword evidence="5" id="KW-1185">Reference proteome</keyword>
<dbReference type="STRING" id="239498.AXK60_13275"/>
<gene>
    <name evidence="3" type="ORF">AXK60_13275</name>
    <name evidence="2" type="ORF">AXK61_22390</name>
</gene>
<organism evidence="3 4">
    <name type="scientific">Tsukamurella pseudospumae</name>
    <dbReference type="NCBI Taxonomy" id="239498"/>
    <lineage>
        <taxon>Bacteria</taxon>
        <taxon>Bacillati</taxon>
        <taxon>Actinomycetota</taxon>
        <taxon>Actinomycetes</taxon>
        <taxon>Mycobacteriales</taxon>
        <taxon>Tsukamurellaceae</taxon>
        <taxon>Tsukamurella</taxon>
    </lineage>
</organism>
<dbReference type="OrthoDB" id="3822696at2"/>
<evidence type="ECO:0000313" key="2">
    <source>
        <dbReference type="EMBL" id="KXO96271.1"/>
    </source>
</evidence>
<feature type="compositionally biased region" description="Pro residues" evidence="1">
    <location>
        <begin position="119"/>
        <end position="129"/>
    </location>
</feature>
<dbReference type="EMBL" id="LSRF01000057">
    <property type="protein sequence ID" value="KXP05123.1"/>
    <property type="molecule type" value="Genomic_DNA"/>
</dbReference>
<evidence type="ECO:0000313" key="4">
    <source>
        <dbReference type="Proteomes" id="UP000070258"/>
    </source>
</evidence>
<protein>
    <submittedName>
        <fullName evidence="3">Uncharacterized protein</fullName>
    </submittedName>
</protein>
<evidence type="ECO:0000313" key="5">
    <source>
        <dbReference type="Proteomes" id="UP000070409"/>
    </source>
</evidence>
<dbReference type="Proteomes" id="UP000070258">
    <property type="component" value="Unassembled WGS sequence"/>
</dbReference>
<dbReference type="AlphaFoldDB" id="A0A138A3Z3"/>
<reference evidence="3" key="1">
    <citation type="submission" date="2016-02" db="EMBL/GenBank/DDBJ databases">
        <authorList>
            <person name="Teng J.L."/>
            <person name="Yang Y."/>
            <person name="Huang Y."/>
            <person name="Guo F."/>
            <person name="Wei W."/>
            <person name="Chen J.H."/>
            <person name="Wong S.Y."/>
            <person name="Lau S.K."/>
            <person name="Woo P.C."/>
        </authorList>
    </citation>
    <scope>NUCLEOTIDE SEQUENCE</scope>
    <source>
        <strain evidence="3">JCM 15929</strain>
    </source>
</reference>